<dbReference type="AlphaFoldDB" id="A0A6P2CUG5"/>
<gene>
    <name evidence="3" type="ORF">SOIL9_51610</name>
</gene>
<dbReference type="InterPro" id="IPR011010">
    <property type="entry name" value="DNA_brk_join_enz"/>
</dbReference>
<protein>
    <submittedName>
        <fullName evidence="3">Catalytic phage domain protein: Marine sediment metagenome DNA, contig: S01H1_L02182</fullName>
    </submittedName>
</protein>
<dbReference type="RefSeq" id="WP_162667397.1">
    <property type="nucleotide sequence ID" value="NZ_LR593886.1"/>
</dbReference>
<accession>A0A6P2CUG5</accession>
<dbReference type="EMBL" id="LR593886">
    <property type="protein sequence ID" value="VTR92553.1"/>
    <property type="molecule type" value="Genomic_DNA"/>
</dbReference>
<dbReference type="GO" id="GO:0015074">
    <property type="term" value="P:DNA integration"/>
    <property type="evidence" value="ECO:0007669"/>
    <property type="project" value="InterPro"/>
</dbReference>
<reference evidence="3 4" key="1">
    <citation type="submission" date="2019-05" db="EMBL/GenBank/DDBJ databases">
        <authorList>
            <consortium name="Science for Life Laboratories"/>
        </authorList>
    </citation>
    <scope>NUCLEOTIDE SEQUENCE [LARGE SCALE GENOMIC DNA]</scope>
    <source>
        <strain evidence="3">Soil9</strain>
    </source>
</reference>
<dbReference type="Gene3D" id="1.10.443.10">
    <property type="entry name" value="Intergrase catalytic core"/>
    <property type="match status" value="1"/>
</dbReference>
<dbReference type="KEGG" id="gms:SOIL9_51610"/>
<dbReference type="GO" id="GO:0006310">
    <property type="term" value="P:DNA recombination"/>
    <property type="evidence" value="ECO:0007669"/>
    <property type="project" value="UniProtKB-KW"/>
</dbReference>
<keyword evidence="4" id="KW-1185">Reference proteome</keyword>
<evidence type="ECO:0000313" key="3">
    <source>
        <dbReference type="EMBL" id="VTR92553.1"/>
    </source>
</evidence>
<keyword evidence="1" id="KW-0233">DNA recombination</keyword>
<proteinExistence type="predicted"/>
<dbReference type="SUPFAM" id="SSF56349">
    <property type="entry name" value="DNA breaking-rejoining enzymes"/>
    <property type="match status" value="1"/>
</dbReference>
<dbReference type="GO" id="GO:0003677">
    <property type="term" value="F:DNA binding"/>
    <property type="evidence" value="ECO:0007669"/>
    <property type="project" value="InterPro"/>
</dbReference>
<feature type="compositionally biased region" description="Basic residues" evidence="2">
    <location>
        <begin position="155"/>
        <end position="164"/>
    </location>
</feature>
<sequence length="210" mass="22990">MLPAPPGWEGALAEMPPLLSAMVRVQALGGMRPQDICRMRRGELSTRPDEPVPLPRTGRTVAAREVDGVLVWLYAPQAHKTDWAGKPRVIAFGPRAQVVLTGAGAGLKPGDVVFAPRRVLAQARRGNRFSGKLQDTYDRRRYGRLVERAIERTNAARRRRRGRSRGTGAVLEPEPTPAPYSNRGRGPTRPHHAAALLGHASGSVIDTYMK</sequence>
<evidence type="ECO:0000256" key="2">
    <source>
        <dbReference type="SAM" id="MobiDB-lite"/>
    </source>
</evidence>
<organism evidence="3 4">
    <name type="scientific">Gemmata massiliana</name>
    <dbReference type="NCBI Taxonomy" id="1210884"/>
    <lineage>
        <taxon>Bacteria</taxon>
        <taxon>Pseudomonadati</taxon>
        <taxon>Planctomycetota</taxon>
        <taxon>Planctomycetia</taxon>
        <taxon>Gemmatales</taxon>
        <taxon>Gemmataceae</taxon>
        <taxon>Gemmata</taxon>
    </lineage>
</organism>
<dbReference type="Proteomes" id="UP000464178">
    <property type="component" value="Chromosome"/>
</dbReference>
<evidence type="ECO:0000313" key="4">
    <source>
        <dbReference type="Proteomes" id="UP000464178"/>
    </source>
</evidence>
<evidence type="ECO:0000256" key="1">
    <source>
        <dbReference type="ARBA" id="ARBA00023172"/>
    </source>
</evidence>
<name>A0A6P2CUG5_9BACT</name>
<dbReference type="InterPro" id="IPR013762">
    <property type="entry name" value="Integrase-like_cat_sf"/>
</dbReference>
<feature type="region of interest" description="Disordered" evidence="2">
    <location>
        <begin position="154"/>
        <end position="189"/>
    </location>
</feature>